<keyword evidence="3 7" id="KW-0698">rRNA processing</keyword>
<dbReference type="GO" id="GO:0006364">
    <property type="term" value="P:rRNA processing"/>
    <property type="evidence" value="ECO:0007669"/>
    <property type="project" value="UniProtKB-KW"/>
</dbReference>
<dbReference type="GO" id="GO:0005732">
    <property type="term" value="C:sno(s)RNA-containing ribonucleoprotein complex"/>
    <property type="evidence" value="ECO:0007669"/>
    <property type="project" value="UniProtKB-UniRule"/>
</dbReference>
<keyword evidence="10" id="KW-1185">Reference proteome</keyword>
<reference evidence="9" key="1">
    <citation type="submission" date="2014-03" db="EMBL/GenBank/DDBJ databases">
        <authorList>
            <person name="Casaregola S."/>
        </authorList>
    </citation>
    <scope>NUCLEOTIDE SEQUENCE [LARGE SCALE GENOMIC DNA]</scope>
    <source>
        <strain evidence="9">CLIB 918</strain>
    </source>
</reference>
<feature type="compositionally biased region" description="Acidic residues" evidence="8">
    <location>
        <begin position="213"/>
        <end position="226"/>
    </location>
</feature>
<dbReference type="Pfam" id="PF04006">
    <property type="entry name" value="Mpp10"/>
    <property type="match status" value="1"/>
</dbReference>
<dbReference type="Proteomes" id="UP000242525">
    <property type="component" value="Unassembled WGS sequence"/>
</dbReference>
<feature type="region of interest" description="Disordered" evidence="8">
    <location>
        <begin position="519"/>
        <end position="575"/>
    </location>
</feature>
<feature type="region of interest" description="Disordered" evidence="8">
    <location>
        <begin position="333"/>
        <end position="353"/>
    </location>
</feature>
<evidence type="ECO:0000256" key="7">
    <source>
        <dbReference type="PIRNR" id="PIRNR017300"/>
    </source>
</evidence>
<feature type="compositionally biased region" description="Basic and acidic residues" evidence="8">
    <location>
        <begin position="343"/>
        <end position="352"/>
    </location>
</feature>
<keyword evidence="2 7" id="KW-0690">Ribosome biogenesis</keyword>
<dbReference type="PANTHER" id="PTHR17039">
    <property type="entry name" value="U3 SMALL NUCLEOLAR RIBONUCLEOPROTEIN PROTEIN MPP10"/>
    <property type="match status" value="1"/>
</dbReference>
<protein>
    <recommendedName>
        <fullName evidence="7">U3 small nucleolar ribonucleoprotein protein MPP10</fullName>
    </recommendedName>
</protein>
<dbReference type="PANTHER" id="PTHR17039:SF0">
    <property type="entry name" value="U3 SMALL NUCLEOLAR RIBONUCLEOPROTEIN PROTEIN MPP10"/>
    <property type="match status" value="1"/>
</dbReference>
<dbReference type="OrthoDB" id="445326at2759"/>
<dbReference type="EMBL" id="CCBN010000020">
    <property type="protein sequence ID" value="CDO57351.1"/>
    <property type="molecule type" value="Genomic_DNA"/>
</dbReference>
<keyword evidence="5 7" id="KW-0687">Ribonucleoprotein</keyword>
<proteinExistence type="inferred from homology"/>
<dbReference type="GO" id="GO:0032040">
    <property type="term" value="C:small-subunit processome"/>
    <property type="evidence" value="ECO:0007669"/>
    <property type="project" value="TreeGrafter"/>
</dbReference>
<feature type="compositionally biased region" description="Basic residues" evidence="8">
    <location>
        <begin position="545"/>
        <end position="556"/>
    </location>
</feature>
<accession>A0A0J9XIH6</accession>
<evidence type="ECO:0000256" key="3">
    <source>
        <dbReference type="ARBA" id="ARBA00022552"/>
    </source>
</evidence>
<organism evidence="9 10">
    <name type="scientific">Geotrichum candidum</name>
    <name type="common">Oospora lactis</name>
    <name type="synonym">Dipodascus geotrichum</name>
    <dbReference type="NCBI Taxonomy" id="1173061"/>
    <lineage>
        <taxon>Eukaryota</taxon>
        <taxon>Fungi</taxon>
        <taxon>Dikarya</taxon>
        <taxon>Ascomycota</taxon>
        <taxon>Saccharomycotina</taxon>
        <taxon>Dipodascomycetes</taxon>
        <taxon>Dipodascales</taxon>
        <taxon>Dipodascaceae</taxon>
        <taxon>Geotrichum</taxon>
    </lineage>
</organism>
<evidence type="ECO:0000256" key="4">
    <source>
        <dbReference type="ARBA" id="ARBA00023242"/>
    </source>
</evidence>
<evidence type="ECO:0000256" key="1">
    <source>
        <dbReference type="ARBA" id="ARBA00004604"/>
    </source>
</evidence>
<evidence type="ECO:0000256" key="8">
    <source>
        <dbReference type="SAM" id="MobiDB-lite"/>
    </source>
</evidence>
<dbReference type="GO" id="GO:0034457">
    <property type="term" value="C:Mpp10 complex"/>
    <property type="evidence" value="ECO:0007669"/>
    <property type="project" value="UniProtKB-UniRule"/>
</dbReference>
<feature type="compositionally biased region" description="Acidic residues" evidence="8">
    <location>
        <begin position="96"/>
        <end position="190"/>
    </location>
</feature>
<evidence type="ECO:0000313" key="10">
    <source>
        <dbReference type="Proteomes" id="UP000242525"/>
    </source>
</evidence>
<evidence type="ECO:0000256" key="6">
    <source>
        <dbReference type="ARBA" id="ARBA00029455"/>
    </source>
</evidence>
<dbReference type="STRING" id="1173061.A0A0J9XIH6"/>
<gene>
    <name evidence="9" type="ORF">BN980_GECA20s01693g</name>
</gene>
<evidence type="ECO:0000256" key="5">
    <source>
        <dbReference type="ARBA" id="ARBA00023274"/>
    </source>
</evidence>
<sequence>MSSDLLDILKNRPQDLLIPNEKLQGQALEAIKTTFDPIASKYSIFEEIHVDGLDAEQVWAQAEMVIDGVVEKVMSEEIPELHEAGVLKRTASAALSDDDEDESDSDNSEGFESALENEEMAEAQAAEESESEDEQEEAGIEAGSDSDIDMNDFEGKDDYEESDLEENKEEEEEEEEEDDDNEDEAGEAEDKDAFGLNKGLFNLDEFKSQVLALEDDNQEDDDDENIDYFADPDVQESDEGEKDDDVKFEDFFAAPRKTKNRRPTSKRPQKAFDGFNLEPEKEEYEEAMDSVRKDLFAEEEEDNSEAEGKENLSTFEKQQREIMKQISQLESENVGEKSWQVKGEAKARDRPENSLLEADLDFERSAKPVPVITKESTETLEDMIRRRIKTYDFDDLPRRVPDSLPEFKPSKLTEVQETKSTKGLGELYEEEYLRKENPDAVVSAEVEKQSEAHKEIRSLWSDLSRKLDTLSSWTYTPKAPKPSISIVANTAAIAMEEAQPTAMATESALAPQEVYNPKAEDKREVVGHSGLPVAKSEMSREERKRERRKHKAKKAKILQERDEQQKVRAQKQGSKADIMQTLKKGNVTIIDKKGAKRDIAGNLKKNKAALGASQLKL</sequence>
<name>A0A0J9XIH6_GEOCN</name>
<keyword evidence="4 7" id="KW-0539">Nucleus</keyword>
<evidence type="ECO:0000313" key="9">
    <source>
        <dbReference type="EMBL" id="CDO57351.1"/>
    </source>
</evidence>
<comment type="function">
    <text evidence="7">Involved in nucleolar processing of pre-18S ribosomal RNA.</text>
</comment>
<comment type="caution">
    <text evidence="9">The sequence shown here is derived from an EMBL/GenBank/DDBJ whole genome shotgun (WGS) entry which is preliminary data.</text>
</comment>
<comment type="similarity">
    <text evidence="6 7">Belongs to the MPP10 family.</text>
</comment>
<feature type="region of interest" description="Disordered" evidence="8">
    <location>
        <begin position="89"/>
        <end position="196"/>
    </location>
</feature>
<evidence type="ECO:0000256" key="2">
    <source>
        <dbReference type="ARBA" id="ARBA00022517"/>
    </source>
</evidence>
<dbReference type="PIRSF" id="PIRSF017300">
    <property type="entry name" value="snoRNP_Mpp10"/>
    <property type="match status" value="1"/>
</dbReference>
<feature type="compositionally biased region" description="Basic residues" evidence="8">
    <location>
        <begin position="256"/>
        <end position="269"/>
    </location>
</feature>
<feature type="region of interest" description="Disordered" evidence="8">
    <location>
        <begin position="211"/>
        <end position="315"/>
    </location>
</feature>
<dbReference type="AlphaFoldDB" id="A0A0J9XIH6"/>
<feature type="compositionally biased region" description="Acidic residues" evidence="8">
    <location>
        <begin position="233"/>
        <end position="243"/>
    </location>
</feature>
<dbReference type="InterPro" id="IPR012173">
    <property type="entry name" value="Mpp10"/>
</dbReference>
<comment type="subcellular location">
    <subcellularLocation>
        <location evidence="1 7">Nucleus</location>
        <location evidence="1 7">Nucleolus</location>
    </subcellularLocation>
</comment>
<feature type="compositionally biased region" description="Basic and acidic residues" evidence="8">
    <location>
        <begin position="557"/>
        <end position="566"/>
    </location>
</feature>